<proteinExistence type="predicted"/>
<accession>A0ABS2QWJ8</accession>
<evidence type="ECO:0000313" key="3">
    <source>
        <dbReference type="Proteomes" id="UP000809829"/>
    </source>
</evidence>
<comment type="caution">
    <text evidence="2">The sequence shown here is derived from an EMBL/GenBank/DDBJ whole genome shotgun (WGS) entry which is preliminary data.</text>
</comment>
<keyword evidence="1" id="KW-0812">Transmembrane</keyword>
<evidence type="ECO:0000256" key="1">
    <source>
        <dbReference type="SAM" id="Phobius"/>
    </source>
</evidence>
<dbReference type="Proteomes" id="UP000809829">
    <property type="component" value="Unassembled WGS sequence"/>
</dbReference>
<name>A0ABS2QWJ8_9BACI</name>
<feature type="transmembrane region" description="Helical" evidence="1">
    <location>
        <begin position="39"/>
        <end position="61"/>
    </location>
</feature>
<gene>
    <name evidence="2" type="ORF">JOC83_002705</name>
</gene>
<dbReference type="RefSeq" id="WP_338038913.1">
    <property type="nucleotide sequence ID" value="NZ_JAFBFC010000004.1"/>
</dbReference>
<feature type="transmembrane region" description="Helical" evidence="1">
    <location>
        <begin position="12"/>
        <end position="32"/>
    </location>
</feature>
<protein>
    <submittedName>
        <fullName evidence="2">TRAP-type mannitol/chloroaromatic compound transport system permease small subunit</fullName>
    </submittedName>
</protein>
<keyword evidence="1" id="KW-0472">Membrane</keyword>
<keyword evidence="3" id="KW-1185">Reference proteome</keyword>
<dbReference type="EMBL" id="JAFBFC010000004">
    <property type="protein sequence ID" value="MBM7703856.1"/>
    <property type="molecule type" value="Genomic_DNA"/>
</dbReference>
<keyword evidence="1" id="KW-1133">Transmembrane helix</keyword>
<evidence type="ECO:0000313" key="2">
    <source>
        <dbReference type="EMBL" id="MBM7703856.1"/>
    </source>
</evidence>
<feature type="transmembrane region" description="Helical" evidence="1">
    <location>
        <begin position="67"/>
        <end position="87"/>
    </location>
</feature>
<sequence>MKVIYNSLIEKVRMGIIMLTIVFYLGALFFFVKVTMDKEFIWLLFLLPFCIFILMFETPYFEHLTEVARIVSFTISFLVSYGMILFYNRYFKKEGE</sequence>
<organism evidence="2 3">
    <name type="scientific">Priestia iocasae</name>
    <dbReference type="NCBI Taxonomy" id="2291674"/>
    <lineage>
        <taxon>Bacteria</taxon>
        <taxon>Bacillati</taxon>
        <taxon>Bacillota</taxon>
        <taxon>Bacilli</taxon>
        <taxon>Bacillales</taxon>
        <taxon>Bacillaceae</taxon>
        <taxon>Priestia</taxon>
    </lineage>
</organism>
<reference evidence="2 3" key="1">
    <citation type="submission" date="2021-01" db="EMBL/GenBank/DDBJ databases">
        <title>Genomic Encyclopedia of Type Strains, Phase IV (KMG-IV): sequencing the most valuable type-strain genomes for metagenomic binning, comparative biology and taxonomic classification.</title>
        <authorList>
            <person name="Goeker M."/>
        </authorList>
    </citation>
    <scope>NUCLEOTIDE SEQUENCE [LARGE SCALE GENOMIC DNA]</scope>
    <source>
        <strain evidence="2 3">DSM 104297</strain>
    </source>
</reference>